<dbReference type="Proteomes" id="UP001219525">
    <property type="component" value="Unassembled WGS sequence"/>
</dbReference>
<feature type="region of interest" description="Disordered" evidence="1">
    <location>
        <begin position="326"/>
        <end position="345"/>
    </location>
</feature>
<comment type="caution">
    <text evidence="2">The sequence shown here is derived from an EMBL/GenBank/DDBJ whole genome shotgun (WGS) entry which is preliminary data.</text>
</comment>
<reference evidence="2" key="1">
    <citation type="submission" date="2023-03" db="EMBL/GenBank/DDBJ databases">
        <title>Massive genome expansion in bonnet fungi (Mycena s.s.) driven by repeated elements and novel gene families across ecological guilds.</title>
        <authorList>
            <consortium name="Lawrence Berkeley National Laboratory"/>
            <person name="Harder C.B."/>
            <person name="Miyauchi S."/>
            <person name="Viragh M."/>
            <person name="Kuo A."/>
            <person name="Thoen E."/>
            <person name="Andreopoulos B."/>
            <person name="Lu D."/>
            <person name="Skrede I."/>
            <person name="Drula E."/>
            <person name="Henrissat B."/>
            <person name="Morin E."/>
            <person name="Kohler A."/>
            <person name="Barry K."/>
            <person name="LaButti K."/>
            <person name="Morin E."/>
            <person name="Salamov A."/>
            <person name="Lipzen A."/>
            <person name="Mereny Z."/>
            <person name="Hegedus B."/>
            <person name="Baldrian P."/>
            <person name="Stursova M."/>
            <person name="Weitz H."/>
            <person name="Taylor A."/>
            <person name="Grigoriev I.V."/>
            <person name="Nagy L.G."/>
            <person name="Martin F."/>
            <person name="Kauserud H."/>
        </authorList>
    </citation>
    <scope>NUCLEOTIDE SEQUENCE</scope>
    <source>
        <strain evidence="2">9144</strain>
    </source>
</reference>
<protein>
    <submittedName>
        <fullName evidence="2">Uncharacterized protein</fullName>
    </submittedName>
</protein>
<dbReference type="EMBL" id="JARJCW010000035">
    <property type="protein sequence ID" value="KAJ7207946.1"/>
    <property type="molecule type" value="Genomic_DNA"/>
</dbReference>
<evidence type="ECO:0000313" key="3">
    <source>
        <dbReference type="Proteomes" id="UP001219525"/>
    </source>
</evidence>
<feature type="compositionally biased region" description="Basic and acidic residues" evidence="1">
    <location>
        <begin position="329"/>
        <end position="343"/>
    </location>
</feature>
<feature type="region of interest" description="Disordered" evidence="1">
    <location>
        <begin position="128"/>
        <end position="155"/>
    </location>
</feature>
<name>A0AAD6VB33_9AGAR</name>
<evidence type="ECO:0000256" key="1">
    <source>
        <dbReference type="SAM" id="MobiDB-lite"/>
    </source>
</evidence>
<dbReference type="AlphaFoldDB" id="A0AAD6VB33"/>
<keyword evidence="3" id="KW-1185">Reference proteome</keyword>
<gene>
    <name evidence="2" type="ORF">GGX14DRAFT_567251</name>
</gene>
<accession>A0AAD6VB33</accession>
<proteinExistence type="predicted"/>
<feature type="compositionally biased region" description="Basic residues" evidence="1">
    <location>
        <begin position="143"/>
        <end position="152"/>
    </location>
</feature>
<sequence length="370" mass="40746">MPTNNRLDILGTQPPDESYDETLRPSVVGPRLVSTTPLFPPVRHPSLPPRVPASLPNSPSNIPAEHVERVGVSSPPYASVQKRRDASRPRNTFTDAFKRMLARQSSTTADGRMPAETWAPLAVPNALHPRLPRHAPTSTASSRLHRRRRRGHSVAPAEDLAVHLLTSRCTPAPAYTGLATSQVASPPAATSVALVFGFVNETDQRRFAPTAVLVRVGMQIPRHGHRPLHASSQTACTCFTHSRGTFAVVAVTDLCAMLRRQPNRYIRASRRTMMATASSCLAHRPSTLPHYALPNGGVERMKGRAHPPRADLCYRAPAHHRTAINARRSSHDWHRAHPSDHRAPRVTSTLAYRHPHNRTPAHPAHQSYVS</sequence>
<organism evidence="2 3">
    <name type="scientific">Mycena pura</name>
    <dbReference type="NCBI Taxonomy" id="153505"/>
    <lineage>
        <taxon>Eukaryota</taxon>
        <taxon>Fungi</taxon>
        <taxon>Dikarya</taxon>
        <taxon>Basidiomycota</taxon>
        <taxon>Agaricomycotina</taxon>
        <taxon>Agaricomycetes</taxon>
        <taxon>Agaricomycetidae</taxon>
        <taxon>Agaricales</taxon>
        <taxon>Marasmiineae</taxon>
        <taxon>Mycenaceae</taxon>
        <taxon>Mycena</taxon>
    </lineage>
</organism>
<evidence type="ECO:0000313" key="2">
    <source>
        <dbReference type="EMBL" id="KAJ7207946.1"/>
    </source>
</evidence>
<feature type="region of interest" description="Disordered" evidence="1">
    <location>
        <begin position="1"/>
        <end position="22"/>
    </location>
</feature>